<organism evidence="4 5">
    <name type="scientific">Leishmania donovani</name>
    <dbReference type="NCBI Taxonomy" id="5661"/>
    <lineage>
        <taxon>Eukaryota</taxon>
        <taxon>Discoba</taxon>
        <taxon>Euglenozoa</taxon>
        <taxon>Kinetoplastea</taxon>
        <taxon>Metakinetoplastina</taxon>
        <taxon>Trypanosomatida</taxon>
        <taxon>Trypanosomatidae</taxon>
        <taxon>Leishmaniinae</taxon>
        <taxon>Leishmania</taxon>
    </lineage>
</organism>
<dbReference type="AlphaFoldDB" id="A0A504XD84"/>
<dbReference type="VEuPathDB" id="TriTrypDB:LDHU3_14.1570"/>
<evidence type="ECO:0000313" key="5">
    <source>
        <dbReference type="Proteomes" id="UP000318447"/>
    </source>
</evidence>
<dbReference type="PANTHER" id="PTHR16517">
    <property type="entry name" value="TUBBY-RELATED"/>
    <property type="match status" value="1"/>
</dbReference>
<comment type="similarity">
    <text evidence="1">Belongs to the TUB family.</text>
</comment>
<sequence length="711" mass="77001">MDFAAYQPATPPRSSQPPPPRSGGGFPRFQRSRAADITATPASPPPPLPSSQAPPESPQRHLNPSSGPEGLAAASRTPDRKRSHGDQQRHQNAPAEEGTHYASVQSNNTNAMIPAGLTEAAVQRALGNGCALASSPSPATAGGAVAGGSGRAGGIIMPTRKEGSDSASMYSMARSVLPMDPRERIYYRPLRRLLQCYLERRKRKGLGIASLLPGRHQSFQFFLEHTGDFVLAAVLRSFKTRTMVEDTSSGVGGQLYPVSRGGASIVFTINQQQLDSDTRGFVGKLSRRGKGMEMVLFSEGSKAARKEILAVLLHNLADTNRSSFTVLLPAIDPESGYIKPLEGGEVEFLRDGRGSSHVGIDEAMANSSDDDVDAAYSTMSRATPNFTAVCDSAGANRAPAPSSSETAGRQKKWFSRGVLVREYRRNPGSPNIIVLKSKEPQWDGVLRGYKLDFHGRSTKASEKNFQLVAVSDPGKVVMLFGKQDDNRFALDFRYPLRSITSTPTASPSTSSDTDAGAASAARLARAAEIRRKELLFRWLRRLVVPAFSIYGLFLLRPTEGHFLRYVAERRHLDAPFNAWFPPIIVSSTTEPGSKVEPAKRAPTATSTDDEERVARKRLLFARDRVHLPDDTVVETIRSPSDAAATSSLDGVASPPSQGAAAVVSSPPQVEIQFEDRSLFATAAILFRDRDDRVVRAMRFIGACGMIWKEVA</sequence>
<dbReference type="Proteomes" id="UP000318447">
    <property type="component" value="Unassembled WGS sequence"/>
</dbReference>
<evidence type="ECO:0000256" key="1">
    <source>
        <dbReference type="ARBA" id="ARBA00007129"/>
    </source>
</evidence>
<dbReference type="PRINTS" id="PR01573">
    <property type="entry name" value="SUPERTUBBY"/>
</dbReference>
<name>A0A504XD84_LEIDO</name>
<dbReference type="SUPFAM" id="SSF54518">
    <property type="entry name" value="Tubby C-terminal domain-like"/>
    <property type="match status" value="1"/>
</dbReference>
<dbReference type="VEuPathDB" id="TriTrypDB:LdBPK_141230.1"/>
<evidence type="ECO:0000313" key="4">
    <source>
        <dbReference type="EMBL" id="TPP46304.1"/>
    </source>
</evidence>
<dbReference type="EMBL" id="RHLC01000026">
    <property type="protein sequence ID" value="TPP46304.1"/>
    <property type="molecule type" value="Genomic_DNA"/>
</dbReference>
<feature type="domain" description="Tubby C-terminal" evidence="3">
    <location>
        <begin position="415"/>
        <end position="497"/>
    </location>
</feature>
<evidence type="ECO:0000259" key="3">
    <source>
        <dbReference type="Pfam" id="PF01167"/>
    </source>
</evidence>
<dbReference type="VEuPathDB" id="TriTrypDB:LdCL_140018200"/>
<dbReference type="InterPro" id="IPR000007">
    <property type="entry name" value="Tubby_C"/>
</dbReference>
<dbReference type="VEuPathDB" id="TriTrypDB:LdCL_140018100"/>
<accession>A0A504XD84</accession>
<feature type="compositionally biased region" description="Pro residues" evidence="2">
    <location>
        <begin position="9"/>
        <end position="21"/>
    </location>
</feature>
<proteinExistence type="inferred from homology"/>
<reference evidence="5" key="1">
    <citation type="submission" date="2019-02" db="EMBL/GenBank/DDBJ databases">
        <title>FDA dAtabase for Regulatory Grade micrObial Sequences (FDA-ARGOS): Supporting development and validation of Infectious Disease Dx tests.</title>
        <authorList>
            <person name="Duncan R."/>
            <person name="Fisher C."/>
            <person name="Tallon L."/>
            <person name="Sadzewicz L."/>
            <person name="Sengamalay N."/>
            <person name="Ott S."/>
            <person name="Godinez A."/>
            <person name="Nagaraj S."/>
            <person name="Vavikolanu K."/>
            <person name="Nadendla S."/>
            <person name="Aluvathingal J."/>
            <person name="Sichtig H."/>
        </authorList>
    </citation>
    <scope>NUCLEOTIDE SEQUENCE [LARGE SCALE GENOMIC DNA]</scope>
    <source>
        <strain evidence="5">FDAARGOS_361</strain>
    </source>
</reference>
<feature type="region of interest" description="Disordered" evidence="2">
    <location>
        <begin position="1"/>
        <end position="99"/>
    </location>
</feature>
<gene>
    <name evidence="4" type="ORF">CGC21_5015</name>
</gene>
<feature type="compositionally biased region" description="Basic and acidic residues" evidence="2">
    <location>
        <begin position="77"/>
        <end position="89"/>
    </location>
</feature>
<feature type="region of interest" description="Disordered" evidence="2">
    <location>
        <begin position="589"/>
        <end position="608"/>
    </location>
</feature>
<dbReference type="VEuPathDB" id="TriTrypDB:LDHU3_14.1560"/>
<dbReference type="Gene3D" id="3.20.90.10">
    <property type="entry name" value="Tubby Protein, Chain A"/>
    <property type="match status" value="1"/>
</dbReference>
<evidence type="ECO:0000256" key="2">
    <source>
        <dbReference type="SAM" id="MobiDB-lite"/>
    </source>
</evidence>
<dbReference type="VEuPathDB" id="TriTrypDB:LdBPK_141220.1"/>
<dbReference type="InterPro" id="IPR025659">
    <property type="entry name" value="Tubby-like_C"/>
</dbReference>
<protein>
    <submittedName>
        <fullName evidence="4">Tub family protein</fullName>
    </submittedName>
</protein>
<comment type="caution">
    <text evidence="4">The sequence shown here is derived from an EMBL/GenBank/DDBJ whole genome shotgun (WGS) entry which is preliminary data.</text>
</comment>
<dbReference type="Pfam" id="PF01167">
    <property type="entry name" value="Tub"/>
    <property type="match status" value="1"/>
</dbReference>